<comment type="similarity">
    <text evidence="1">Belongs to the peptidase M24 family.</text>
</comment>
<dbReference type="PANTHER" id="PTHR10804">
    <property type="entry name" value="PROTEASE FAMILY M24 METHIONYL AMINOPEPTIDASE, AMINOPEPTIDASE P"/>
    <property type="match status" value="1"/>
</dbReference>
<dbReference type="InterPro" id="IPR036388">
    <property type="entry name" value="WH-like_DNA-bd_sf"/>
</dbReference>
<dbReference type="EMBL" id="BSYR01000010">
    <property type="protein sequence ID" value="GMI71007.1"/>
    <property type="molecule type" value="Genomic_DNA"/>
</dbReference>
<proteinExistence type="inferred from homology"/>
<keyword evidence="2" id="KW-1133">Transmembrane helix</keyword>
<evidence type="ECO:0000256" key="1">
    <source>
        <dbReference type="ARBA" id="ARBA00007319"/>
    </source>
</evidence>
<protein>
    <submittedName>
        <fullName evidence="3">Uncharacterized protein</fullName>
    </submittedName>
</protein>
<reference evidence="3" key="1">
    <citation type="submission" date="2023-05" db="EMBL/GenBank/DDBJ databases">
        <title>Genome and transcriptome analyses reveal genes involved in the formation of fine ridges on petal epidermal cells in Hibiscus trionum.</title>
        <authorList>
            <person name="Koshimizu S."/>
            <person name="Masuda S."/>
            <person name="Ishii T."/>
            <person name="Shirasu K."/>
            <person name="Hoshino A."/>
            <person name="Arita M."/>
        </authorList>
    </citation>
    <scope>NUCLEOTIDE SEQUENCE</scope>
    <source>
        <strain evidence="3">Hamamatsu line</strain>
    </source>
</reference>
<dbReference type="PANTHER" id="PTHR10804:SF11">
    <property type="entry name" value="PROLIFERATION-ASSOCIATED PROTEIN 2G4"/>
    <property type="match status" value="1"/>
</dbReference>
<dbReference type="Gene3D" id="3.90.230.10">
    <property type="entry name" value="Creatinase/methionine aminopeptidase superfamily"/>
    <property type="match status" value="1"/>
</dbReference>
<keyword evidence="4" id="KW-1185">Reference proteome</keyword>
<dbReference type="AlphaFoldDB" id="A0A9W7H5H2"/>
<name>A0A9W7H5H2_HIBTR</name>
<dbReference type="InterPro" id="IPR036005">
    <property type="entry name" value="Creatinase/aminopeptidase-like"/>
</dbReference>
<accession>A0A9W7H5H2</accession>
<dbReference type="OrthoDB" id="5876363at2759"/>
<keyword evidence="2" id="KW-0472">Membrane</keyword>
<organism evidence="3 4">
    <name type="scientific">Hibiscus trionum</name>
    <name type="common">Flower of an hour</name>
    <dbReference type="NCBI Taxonomy" id="183268"/>
    <lineage>
        <taxon>Eukaryota</taxon>
        <taxon>Viridiplantae</taxon>
        <taxon>Streptophyta</taxon>
        <taxon>Embryophyta</taxon>
        <taxon>Tracheophyta</taxon>
        <taxon>Spermatophyta</taxon>
        <taxon>Magnoliopsida</taxon>
        <taxon>eudicotyledons</taxon>
        <taxon>Gunneridae</taxon>
        <taxon>Pentapetalae</taxon>
        <taxon>rosids</taxon>
        <taxon>malvids</taxon>
        <taxon>Malvales</taxon>
        <taxon>Malvaceae</taxon>
        <taxon>Malvoideae</taxon>
        <taxon>Hibiscus</taxon>
    </lineage>
</organism>
<comment type="caution">
    <text evidence="3">The sequence shown here is derived from an EMBL/GenBank/DDBJ whole genome shotgun (WGS) entry which is preliminary data.</text>
</comment>
<sequence>MALEEKIARLGLVECVNHDLLQPYFVLHEKPGDHVAHIKFTVLLMPNGSDQITSYSLQEMQPTKIIDDPEIKAWLALSTYNWELFIVYNLFSCSFVLVIFSYFGYW</sequence>
<keyword evidence="2" id="KW-0812">Transmembrane</keyword>
<evidence type="ECO:0000313" key="3">
    <source>
        <dbReference type="EMBL" id="GMI71007.1"/>
    </source>
</evidence>
<dbReference type="InterPro" id="IPR047113">
    <property type="entry name" value="PA2G4/ARX1"/>
</dbReference>
<gene>
    <name evidence="3" type="ORF">HRI_000770000</name>
</gene>
<feature type="transmembrane region" description="Helical" evidence="2">
    <location>
        <begin position="85"/>
        <end position="105"/>
    </location>
</feature>
<dbReference type="Gene3D" id="1.10.10.10">
    <property type="entry name" value="Winged helix-like DNA-binding domain superfamily/Winged helix DNA-binding domain"/>
    <property type="match status" value="1"/>
</dbReference>
<dbReference type="Proteomes" id="UP001165190">
    <property type="component" value="Unassembled WGS sequence"/>
</dbReference>
<evidence type="ECO:0000313" key="4">
    <source>
        <dbReference type="Proteomes" id="UP001165190"/>
    </source>
</evidence>
<evidence type="ECO:0000256" key="2">
    <source>
        <dbReference type="SAM" id="Phobius"/>
    </source>
</evidence>